<proteinExistence type="predicted"/>
<dbReference type="EMBL" id="JAAIUW010000008">
    <property type="protein sequence ID" value="KAF7820909.1"/>
    <property type="molecule type" value="Genomic_DNA"/>
</dbReference>
<evidence type="ECO:0000313" key="1">
    <source>
        <dbReference type="EMBL" id="KAF7820909.1"/>
    </source>
</evidence>
<gene>
    <name evidence="1" type="ORF">G2W53_026364</name>
</gene>
<sequence length="150" mass="15852">MIHGPPVKFNLSKASFSTVIPKGLLPSASNSSSSLEQLEDLGSSSEAYSDWFSSSPFPSKSKLLLTPLTVSRYDLLPSVDCCSSTSPCIQSSSLGAFDLEPVNSLSLVRTFFLLRSMLSSSSFEGGCSPFLPNDPPKVGGASIFSQCLAN</sequence>
<evidence type="ECO:0000313" key="2">
    <source>
        <dbReference type="Proteomes" id="UP000634136"/>
    </source>
</evidence>
<accession>A0A834WL59</accession>
<protein>
    <submittedName>
        <fullName evidence="1">Uncharacterized protein</fullName>
    </submittedName>
</protein>
<name>A0A834WL59_9FABA</name>
<organism evidence="1 2">
    <name type="scientific">Senna tora</name>
    <dbReference type="NCBI Taxonomy" id="362788"/>
    <lineage>
        <taxon>Eukaryota</taxon>
        <taxon>Viridiplantae</taxon>
        <taxon>Streptophyta</taxon>
        <taxon>Embryophyta</taxon>
        <taxon>Tracheophyta</taxon>
        <taxon>Spermatophyta</taxon>
        <taxon>Magnoliopsida</taxon>
        <taxon>eudicotyledons</taxon>
        <taxon>Gunneridae</taxon>
        <taxon>Pentapetalae</taxon>
        <taxon>rosids</taxon>
        <taxon>fabids</taxon>
        <taxon>Fabales</taxon>
        <taxon>Fabaceae</taxon>
        <taxon>Caesalpinioideae</taxon>
        <taxon>Cassia clade</taxon>
        <taxon>Senna</taxon>
    </lineage>
</organism>
<dbReference type="AlphaFoldDB" id="A0A834WL59"/>
<keyword evidence="2" id="KW-1185">Reference proteome</keyword>
<comment type="caution">
    <text evidence="1">The sequence shown here is derived from an EMBL/GenBank/DDBJ whole genome shotgun (WGS) entry which is preliminary data.</text>
</comment>
<dbReference type="Proteomes" id="UP000634136">
    <property type="component" value="Unassembled WGS sequence"/>
</dbReference>
<reference evidence="1" key="1">
    <citation type="submission" date="2020-09" db="EMBL/GenBank/DDBJ databases">
        <title>Genome-Enabled Discovery of Anthraquinone Biosynthesis in Senna tora.</title>
        <authorList>
            <person name="Kang S.-H."/>
            <person name="Pandey R.P."/>
            <person name="Lee C.-M."/>
            <person name="Sim J.-S."/>
            <person name="Jeong J.-T."/>
            <person name="Choi B.-S."/>
            <person name="Jung M."/>
            <person name="Ginzburg D."/>
            <person name="Zhao K."/>
            <person name="Won S.Y."/>
            <person name="Oh T.-J."/>
            <person name="Yu Y."/>
            <person name="Kim N.-H."/>
            <person name="Lee O.R."/>
            <person name="Lee T.-H."/>
            <person name="Bashyal P."/>
            <person name="Kim T.-S."/>
            <person name="Lee W.-H."/>
            <person name="Kawkins C."/>
            <person name="Kim C.-K."/>
            <person name="Kim J.S."/>
            <person name="Ahn B.O."/>
            <person name="Rhee S.Y."/>
            <person name="Sohng J.K."/>
        </authorList>
    </citation>
    <scope>NUCLEOTIDE SEQUENCE</scope>
    <source>
        <tissue evidence="1">Leaf</tissue>
    </source>
</reference>